<gene>
    <name evidence="2" type="ORF">EZS28_041772</name>
</gene>
<proteinExistence type="predicted"/>
<dbReference type="Proteomes" id="UP000324800">
    <property type="component" value="Unassembled WGS sequence"/>
</dbReference>
<protein>
    <submittedName>
        <fullName evidence="2">Uncharacterized protein</fullName>
    </submittedName>
</protein>
<comment type="caution">
    <text evidence="2">The sequence shown here is derived from an EMBL/GenBank/DDBJ whole genome shotgun (WGS) entry which is preliminary data.</text>
</comment>
<evidence type="ECO:0000256" key="1">
    <source>
        <dbReference type="SAM" id="MobiDB-lite"/>
    </source>
</evidence>
<name>A0A5J4TXB3_9EUKA</name>
<evidence type="ECO:0000313" key="2">
    <source>
        <dbReference type="EMBL" id="KAA6362700.1"/>
    </source>
</evidence>
<dbReference type="EMBL" id="SNRW01023833">
    <property type="protein sequence ID" value="KAA6362700.1"/>
    <property type="molecule type" value="Genomic_DNA"/>
</dbReference>
<feature type="region of interest" description="Disordered" evidence="1">
    <location>
        <begin position="98"/>
        <end position="144"/>
    </location>
</feature>
<reference evidence="2 3" key="1">
    <citation type="submission" date="2019-03" db="EMBL/GenBank/DDBJ databases">
        <title>Single cell metagenomics reveals metabolic interactions within the superorganism composed of flagellate Streblomastix strix and complex community of Bacteroidetes bacteria on its surface.</title>
        <authorList>
            <person name="Treitli S.C."/>
            <person name="Kolisko M."/>
            <person name="Husnik F."/>
            <person name="Keeling P."/>
            <person name="Hampl V."/>
        </authorList>
    </citation>
    <scope>NUCLEOTIDE SEQUENCE [LARGE SCALE GENOMIC DNA]</scope>
    <source>
        <strain evidence="2">ST1C</strain>
    </source>
</reference>
<organism evidence="2 3">
    <name type="scientific">Streblomastix strix</name>
    <dbReference type="NCBI Taxonomy" id="222440"/>
    <lineage>
        <taxon>Eukaryota</taxon>
        <taxon>Metamonada</taxon>
        <taxon>Preaxostyla</taxon>
        <taxon>Oxymonadida</taxon>
        <taxon>Streblomastigidae</taxon>
        <taxon>Streblomastix</taxon>
    </lineage>
</organism>
<evidence type="ECO:0000313" key="3">
    <source>
        <dbReference type="Proteomes" id="UP000324800"/>
    </source>
</evidence>
<feature type="compositionally biased region" description="Polar residues" evidence="1">
    <location>
        <begin position="110"/>
        <end position="125"/>
    </location>
</feature>
<dbReference type="AlphaFoldDB" id="A0A5J4TXB3"/>
<feature type="compositionally biased region" description="Low complexity" evidence="1">
    <location>
        <begin position="126"/>
        <end position="139"/>
    </location>
</feature>
<accession>A0A5J4TXB3</accession>
<sequence length="234" mass="26704">MTQLKQSLPPLIQEYPNKNLLKGSIIVKQRSKARETAMNHQKIPQHMIRDHMARMTQESAVNILQNMARGHPELEVNPNNQIIDIRDLKDIQQEQDLDGSGIHKTDQGSELRQPSQLVEGSSKMRNGSNGINGSQQGQSKQFKDKQIGELKQLRSFGNLDIARYCAIQSVPQQSRQFSNLNVYLKSRIKSRLSISNQLPLQQREFAVGGRLVHFLEEWKKIKADVLIEKGIKAY</sequence>